<dbReference type="InParanoid" id="A0A286UW67"/>
<dbReference type="Gene3D" id="3.40.50.720">
    <property type="entry name" value="NAD(P)-binding Rossmann-like Domain"/>
    <property type="match status" value="1"/>
</dbReference>
<name>A0A286UW67_9AGAM</name>
<dbReference type="NCBIfam" id="NF005559">
    <property type="entry name" value="PRK07231.1"/>
    <property type="match status" value="1"/>
</dbReference>
<dbReference type="STRING" id="2282107.A0A286UW67"/>
<keyword evidence="1" id="KW-0560">Oxidoreductase</keyword>
<dbReference type="PANTHER" id="PTHR43639">
    <property type="entry name" value="OXIDOREDUCTASE, SHORT-CHAIN DEHYDROGENASE/REDUCTASE FAMILY (AFU_ORTHOLOGUE AFUA_5G02870)"/>
    <property type="match status" value="1"/>
</dbReference>
<evidence type="ECO:0000313" key="2">
    <source>
        <dbReference type="EMBL" id="PAV23811.1"/>
    </source>
</evidence>
<comment type="caution">
    <text evidence="2">The sequence shown here is derived from an EMBL/GenBank/DDBJ whole genome shotgun (WGS) entry which is preliminary data.</text>
</comment>
<dbReference type="InterPro" id="IPR036291">
    <property type="entry name" value="NAD(P)-bd_dom_sf"/>
</dbReference>
<dbReference type="PRINTS" id="PR00080">
    <property type="entry name" value="SDRFAMILY"/>
</dbReference>
<evidence type="ECO:0000313" key="3">
    <source>
        <dbReference type="Proteomes" id="UP000217199"/>
    </source>
</evidence>
<dbReference type="FunFam" id="3.40.50.720:FF:000084">
    <property type="entry name" value="Short-chain dehydrogenase reductase"/>
    <property type="match status" value="1"/>
</dbReference>
<accession>A0A286UW67</accession>
<dbReference type="PRINTS" id="PR00081">
    <property type="entry name" value="GDHRDH"/>
</dbReference>
<dbReference type="GO" id="GO:0016491">
    <property type="term" value="F:oxidoreductase activity"/>
    <property type="evidence" value="ECO:0007669"/>
    <property type="project" value="UniProtKB-KW"/>
</dbReference>
<organism evidence="2 3">
    <name type="scientific">Pyrrhoderma noxium</name>
    <dbReference type="NCBI Taxonomy" id="2282107"/>
    <lineage>
        <taxon>Eukaryota</taxon>
        <taxon>Fungi</taxon>
        <taxon>Dikarya</taxon>
        <taxon>Basidiomycota</taxon>
        <taxon>Agaricomycotina</taxon>
        <taxon>Agaricomycetes</taxon>
        <taxon>Hymenochaetales</taxon>
        <taxon>Hymenochaetaceae</taxon>
        <taxon>Pyrrhoderma</taxon>
    </lineage>
</organism>
<keyword evidence="3" id="KW-1185">Reference proteome</keyword>
<dbReference type="Proteomes" id="UP000217199">
    <property type="component" value="Unassembled WGS sequence"/>
</dbReference>
<proteinExistence type="predicted"/>
<dbReference type="OrthoDB" id="1888931at2759"/>
<dbReference type="Pfam" id="PF13561">
    <property type="entry name" value="adh_short_C2"/>
    <property type="match status" value="1"/>
</dbReference>
<gene>
    <name evidence="2" type="ORF">PNOK_0087900</name>
</gene>
<evidence type="ECO:0000256" key="1">
    <source>
        <dbReference type="ARBA" id="ARBA00023002"/>
    </source>
</evidence>
<reference evidence="2 3" key="1">
    <citation type="journal article" date="2017" name="Mol. Ecol.">
        <title>Comparative and population genomic landscape of Phellinus noxius: A hypervariable fungus causing root rot in trees.</title>
        <authorList>
            <person name="Chung C.L."/>
            <person name="Lee T.J."/>
            <person name="Akiba M."/>
            <person name="Lee H.H."/>
            <person name="Kuo T.H."/>
            <person name="Liu D."/>
            <person name="Ke H.M."/>
            <person name="Yokoi T."/>
            <person name="Roa M.B."/>
            <person name="Lu M.J."/>
            <person name="Chang Y.Y."/>
            <person name="Ann P.J."/>
            <person name="Tsai J.N."/>
            <person name="Chen C.Y."/>
            <person name="Tzean S.S."/>
            <person name="Ota Y."/>
            <person name="Hattori T."/>
            <person name="Sahashi N."/>
            <person name="Liou R.F."/>
            <person name="Kikuchi T."/>
            <person name="Tsai I.J."/>
        </authorList>
    </citation>
    <scope>NUCLEOTIDE SEQUENCE [LARGE SCALE GENOMIC DNA]</scope>
    <source>
        <strain evidence="2 3">FFPRI411160</strain>
    </source>
</reference>
<dbReference type="SUPFAM" id="SSF51735">
    <property type="entry name" value="NAD(P)-binding Rossmann-fold domains"/>
    <property type="match status" value="1"/>
</dbReference>
<dbReference type="EMBL" id="NBII01000001">
    <property type="protein sequence ID" value="PAV23811.1"/>
    <property type="molecule type" value="Genomic_DNA"/>
</dbReference>
<dbReference type="PANTHER" id="PTHR43639:SF5">
    <property type="entry name" value="OXIDOREDUCTASE, SHORT-CHAIN DEHYDROGENASE_REDUCTASE FAMILY (AFU_ORTHOLOGUE AFUA_6G09140)"/>
    <property type="match status" value="1"/>
</dbReference>
<sequence length="257" mass="27517">MQAVSSWAKRVVIVTGGASGFGQATAQWMVSRGAKVVIADINEERGEEVSKTLTKLHGRGTQGLVRFIKTDVTRPEDWTNLVKETVQELGGLDVLVNNAGGSYTNKPTLEVTESDFDKCFNLNVRSIFHAVGAVVPHFVSQNYGTIINVSSTAAIRPRGGLTWYSASKAAVNCATKALASEYAPNRIRVNAVCPVAGRTPLLPTFLGERTEESFIATIPMGRLTEPEDVANTIGWLASDEAGFVTGVCLEVDGGRCI</sequence>
<dbReference type="AlphaFoldDB" id="A0A286UW67"/>
<protein>
    <submittedName>
        <fullName evidence="2">Short-chain dehydrogenase reductase family</fullName>
    </submittedName>
</protein>
<dbReference type="InterPro" id="IPR002347">
    <property type="entry name" value="SDR_fam"/>
</dbReference>